<evidence type="ECO:0000313" key="2">
    <source>
        <dbReference type="Proteomes" id="UP000008783"/>
    </source>
</evidence>
<name>E3KI45_PUCGT</name>
<evidence type="ECO:0000313" key="1">
    <source>
        <dbReference type="EMBL" id="EFP83970.2"/>
    </source>
</evidence>
<dbReference type="RefSeq" id="XP_003328389.2">
    <property type="nucleotide sequence ID" value="XM_003328341.2"/>
</dbReference>
<proteinExistence type="predicted"/>
<accession>E3KI45</accession>
<dbReference type="VEuPathDB" id="FungiDB:PGTG_09683"/>
<dbReference type="OrthoDB" id="2501322at2759"/>
<keyword evidence="2" id="KW-1185">Reference proteome</keyword>
<dbReference type="KEGG" id="pgr:PGTG_09683"/>
<dbReference type="InParanoid" id="E3KI45"/>
<organism evidence="1 2">
    <name type="scientific">Puccinia graminis f. sp. tritici (strain CRL 75-36-700-3 / race SCCL)</name>
    <name type="common">Black stem rust fungus</name>
    <dbReference type="NCBI Taxonomy" id="418459"/>
    <lineage>
        <taxon>Eukaryota</taxon>
        <taxon>Fungi</taxon>
        <taxon>Dikarya</taxon>
        <taxon>Basidiomycota</taxon>
        <taxon>Pucciniomycotina</taxon>
        <taxon>Pucciniomycetes</taxon>
        <taxon>Pucciniales</taxon>
        <taxon>Pucciniaceae</taxon>
        <taxon>Puccinia</taxon>
    </lineage>
</organism>
<sequence>MNKNISGDYNLNAGLESQRGEAKYIQLDKLFMDPTFIIEKALFVEVTLSEKWGTTCE</sequence>
<dbReference type="EMBL" id="DS178288">
    <property type="protein sequence ID" value="EFP83970.2"/>
    <property type="molecule type" value="Genomic_DNA"/>
</dbReference>
<dbReference type="GeneID" id="10532662"/>
<dbReference type="STRING" id="418459.E3KI45"/>
<dbReference type="AlphaFoldDB" id="E3KI45"/>
<dbReference type="HOGENOM" id="CLU_2997505_0_0_1"/>
<protein>
    <submittedName>
        <fullName evidence="1">Uncharacterized protein</fullName>
    </submittedName>
</protein>
<reference key="1">
    <citation type="submission" date="2007-01" db="EMBL/GenBank/DDBJ databases">
        <title>The Genome Sequence of Puccinia graminis f. sp. tritici Strain CRL 75-36-700-3.</title>
        <authorList>
            <consortium name="The Broad Institute Genome Sequencing Platform"/>
            <person name="Birren B."/>
            <person name="Lander E."/>
            <person name="Galagan J."/>
            <person name="Nusbaum C."/>
            <person name="Devon K."/>
            <person name="Cuomo C."/>
            <person name="Jaffe D."/>
            <person name="Butler J."/>
            <person name="Alvarez P."/>
            <person name="Gnerre S."/>
            <person name="Grabherr M."/>
            <person name="Mauceli E."/>
            <person name="Brockman W."/>
            <person name="Young S."/>
            <person name="LaButti K."/>
            <person name="Sykes S."/>
            <person name="DeCaprio D."/>
            <person name="Crawford M."/>
            <person name="Koehrsen M."/>
            <person name="Engels R."/>
            <person name="Montgomery P."/>
            <person name="Pearson M."/>
            <person name="Howarth C."/>
            <person name="Larson L."/>
            <person name="White J."/>
            <person name="Zeng Q."/>
            <person name="Kodira C."/>
            <person name="Yandava C."/>
            <person name="Alvarado L."/>
            <person name="O'Leary S."/>
            <person name="Szabo L."/>
            <person name="Dean R."/>
            <person name="Schein J."/>
        </authorList>
    </citation>
    <scope>NUCLEOTIDE SEQUENCE</scope>
    <source>
        <strain>CRL 75-36-700-3</strain>
    </source>
</reference>
<gene>
    <name evidence="1" type="ORF">PGTG_09683</name>
</gene>
<reference evidence="2" key="2">
    <citation type="journal article" date="2011" name="Proc. Natl. Acad. Sci. U.S.A.">
        <title>Obligate biotrophy features unraveled by the genomic analysis of rust fungi.</title>
        <authorList>
            <person name="Duplessis S."/>
            <person name="Cuomo C.A."/>
            <person name="Lin Y.-C."/>
            <person name="Aerts A."/>
            <person name="Tisserant E."/>
            <person name="Veneault-Fourrey C."/>
            <person name="Joly D.L."/>
            <person name="Hacquard S."/>
            <person name="Amselem J."/>
            <person name="Cantarel B.L."/>
            <person name="Chiu R."/>
            <person name="Coutinho P.M."/>
            <person name="Feau N."/>
            <person name="Field M."/>
            <person name="Frey P."/>
            <person name="Gelhaye E."/>
            <person name="Goldberg J."/>
            <person name="Grabherr M.G."/>
            <person name="Kodira C.D."/>
            <person name="Kohler A."/>
            <person name="Kuees U."/>
            <person name="Lindquist E.A."/>
            <person name="Lucas S.M."/>
            <person name="Mago R."/>
            <person name="Mauceli E."/>
            <person name="Morin E."/>
            <person name="Murat C."/>
            <person name="Pangilinan J.L."/>
            <person name="Park R."/>
            <person name="Pearson M."/>
            <person name="Quesneville H."/>
            <person name="Rouhier N."/>
            <person name="Sakthikumar S."/>
            <person name="Salamov A.A."/>
            <person name="Schmutz J."/>
            <person name="Selles B."/>
            <person name="Shapiro H."/>
            <person name="Tanguay P."/>
            <person name="Tuskan G.A."/>
            <person name="Henrissat B."/>
            <person name="Van de Peer Y."/>
            <person name="Rouze P."/>
            <person name="Ellis J.G."/>
            <person name="Dodds P.N."/>
            <person name="Schein J.E."/>
            <person name="Zhong S."/>
            <person name="Hamelin R.C."/>
            <person name="Grigoriev I.V."/>
            <person name="Szabo L.J."/>
            <person name="Martin F."/>
        </authorList>
    </citation>
    <scope>NUCLEOTIDE SEQUENCE [LARGE SCALE GENOMIC DNA]</scope>
    <source>
        <strain evidence="2">CRL 75-36-700-3 / race SCCL</strain>
    </source>
</reference>
<dbReference type="Proteomes" id="UP000008783">
    <property type="component" value="Unassembled WGS sequence"/>
</dbReference>